<sequence length="100" mass="11200">MENNTLHQNSIKISSFLSILLPTVLIVLILNWLFKITPFQKLQGMPLLITPPICLVGFFLAYTSYKKSSSLTAKLGIAFNSTLFLLPFLYWTLGTAIFGT</sequence>
<evidence type="ECO:0000313" key="3">
    <source>
        <dbReference type="Proteomes" id="UP000036923"/>
    </source>
</evidence>
<keyword evidence="1" id="KW-1133">Transmembrane helix</keyword>
<dbReference type="Proteomes" id="UP000036923">
    <property type="component" value="Unassembled WGS sequence"/>
</dbReference>
<feature type="transmembrane region" description="Helical" evidence="1">
    <location>
        <begin position="77"/>
        <end position="98"/>
    </location>
</feature>
<feature type="transmembrane region" description="Helical" evidence="1">
    <location>
        <begin position="13"/>
        <end position="34"/>
    </location>
</feature>
<dbReference type="EMBL" id="LGTC01000001">
    <property type="protein sequence ID" value="KNY29833.1"/>
    <property type="molecule type" value="Genomic_DNA"/>
</dbReference>
<gene>
    <name evidence="2" type="ORF">Bccel_5110</name>
</gene>
<dbReference type="OrthoDB" id="1933635at2"/>
<keyword evidence="3" id="KW-1185">Reference proteome</keyword>
<accession>A0A0L6JVH7</accession>
<evidence type="ECO:0000256" key="1">
    <source>
        <dbReference type="SAM" id="Phobius"/>
    </source>
</evidence>
<name>A0A0L6JVH7_9FIRM</name>
<dbReference type="RefSeq" id="WP_036943454.1">
    <property type="nucleotide sequence ID" value="NZ_JQKC01000021.1"/>
</dbReference>
<keyword evidence="1" id="KW-0812">Transmembrane</keyword>
<organism evidence="2 3">
    <name type="scientific">Pseudobacteroides cellulosolvens ATCC 35603 = DSM 2933</name>
    <dbReference type="NCBI Taxonomy" id="398512"/>
    <lineage>
        <taxon>Bacteria</taxon>
        <taxon>Bacillati</taxon>
        <taxon>Bacillota</taxon>
        <taxon>Clostridia</taxon>
        <taxon>Eubacteriales</taxon>
        <taxon>Oscillospiraceae</taxon>
        <taxon>Pseudobacteroides</taxon>
    </lineage>
</organism>
<proteinExistence type="predicted"/>
<keyword evidence="1" id="KW-0472">Membrane</keyword>
<reference evidence="3" key="1">
    <citation type="submission" date="2015-07" db="EMBL/GenBank/DDBJ databases">
        <title>Near-Complete Genome Sequence of the Cellulolytic Bacterium Bacteroides (Pseudobacteroides) cellulosolvens ATCC 35603.</title>
        <authorList>
            <person name="Dassa B."/>
            <person name="Utturkar S.M."/>
            <person name="Klingeman D.M."/>
            <person name="Hurt R.A."/>
            <person name="Keller M."/>
            <person name="Xu J."/>
            <person name="Reddy Y.H.K."/>
            <person name="Borovok I."/>
            <person name="Grinberg I.R."/>
            <person name="Lamed R."/>
            <person name="Zhivin O."/>
            <person name="Bayer E.A."/>
            <person name="Brown S.D."/>
        </authorList>
    </citation>
    <scope>NUCLEOTIDE SEQUENCE [LARGE SCALE GENOMIC DNA]</scope>
    <source>
        <strain evidence="3">DSM 2933</strain>
    </source>
</reference>
<comment type="caution">
    <text evidence="2">The sequence shown here is derived from an EMBL/GenBank/DDBJ whole genome shotgun (WGS) entry which is preliminary data.</text>
</comment>
<protein>
    <submittedName>
        <fullName evidence="2">Uncharacterized protein</fullName>
    </submittedName>
</protein>
<feature type="transmembrane region" description="Helical" evidence="1">
    <location>
        <begin position="46"/>
        <end position="65"/>
    </location>
</feature>
<dbReference type="AlphaFoldDB" id="A0A0L6JVH7"/>
<evidence type="ECO:0000313" key="2">
    <source>
        <dbReference type="EMBL" id="KNY29833.1"/>
    </source>
</evidence>
<dbReference type="STRING" id="398512.Bccel_5110"/>